<evidence type="ECO:0000259" key="3">
    <source>
        <dbReference type="Pfam" id="PF03807"/>
    </source>
</evidence>
<dbReference type="Pfam" id="PF14748">
    <property type="entry name" value="P5CR_dimer"/>
    <property type="match status" value="1"/>
</dbReference>
<feature type="domain" description="Pyrroline-5-carboxylate reductase catalytic N-terminal" evidence="3">
    <location>
        <begin position="5"/>
        <end position="98"/>
    </location>
</feature>
<gene>
    <name evidence="5" type="ORF">SAMN02745196_00553</name>
</gene>
<evidence type="ECO:0000256" key="2">
    <source>
        <dbReference type="PIRSR" id="PIRSR000193-1"/>
    </source>
</evidence>
<feature type="binding site" evidence="2">
    <location>
        <begin position="71"/>
        <end position="74"/>
    </location>
    <ligand>
        <name>NADP(+)</name>
        <dbReference type="ChEBI" id="CHEBI:58349"/>
    </ligand>
</feature>
<sequence>MNNNVGFIGIGSMGSMMVNQFLESGDLKQENVYLSNRSQEKLENFKVKYPNINCCKSNKEVAAACSRIIIAVEPLNVPEVIKEIREVLNEESYLIISTATIAFEDLYKIYYGSMTKFMPTLNSRVRSGVSLICHNNVVSKENSQFFEKLMGSISEVKLIKEEDINLCHNLTGCMPAFIAEILSKFLKAANKFSINLTEEEMEHIIMQSVYGTSKLFVENDMKLEETIKGVSTKGGITYEGIQVLEEKLPQVFEEVLKRTTDKYTTITQKGEDIVNNMEL</sequence>
<dbReference type="RefSeq" id="WP_072829808.1">
    <property type="nucleotide sequence ID" value="NZ_FQXP01000003.1"/>
</dbReference>
<dbReference type="PIRSF" id="PIRSF000193">
    <property type="entry name" value="Pyrrol-5-carb_rd"/>
    <property type="match status" value="1"/>
</dbReference>
<dbReference type="AlphaFoldDB" id="A0A1M5TEV5"/>
<accession>A0A1M5TEV5</accession>
<dbReference type="PANTHER" id="PTHR11645">
    <property type="entry name" value="PYRROLINE-5-CARBOXYLATE REDUCTASE"/>
    <property type="match status" value="1"/>
</dbReference>
<dbReference type="Gene3D" id="1.10.3730.10">
    <property type="entry name" value="ProC C-terminal domain-like"/>
    <property type="match status" value="1"/>
</dbReference>
<dbReference type="Gene3D" id="3.40.50.720">
    <property type="entry name" value="NAD(P)-binding Rossmann-like Domain"/>
    <property type="match status" value="1"/>
</dbReference>
<feature type="domain" description="Pyrroline-5-carboxylate reductase dimerisation" evidence="4">
    <location>
        <begin position="161"/>
        <end position="263"/>
    </location>
</feature>
<dbReference type="Proteomes" id="UP000184526">
    <property type="component" value="Unassembled WGS sequence"/>
</dbReference>
<dbReference type="EMBL" id="FQXP01000003">
    <property type="protein sequence ID" value="SHH49287.1"/>
    <property type="molecule type" value="Genomic_DNA"/>
</dbReference>
<proteinExistence type="inferred from homology"/>
<evidence type="ECO:0000259" key="4">
    <source>
        <dbReference type="Pfam" id="PF14748"/>
    </source>
</evidence>
<evidence type="ECO:0000256" key="1">
    <source>
        <dbReference type="ARBA" id="ARBA00005525"/>
    </source>
</evidence>
<dbReference type="InterPro" id="IPR008927">
    <property type="entry name" value="6-PGluconate_DH-like_C_sf"/>
</dbReference>
<dbReference type="SUPFAM" id="SSF51735">
    <property type="entry name" value="NAD(P)-binding Rossmann-fold domains"/>
    <property type="match status" value="1"/>
</dbReference>
<dbReference type="InterPro" id="IPR029036">
    <property type="entry name" value="P5CR_dimer"/>
</dbReference>
<dbReference type="GO" id="GO:0004735">
    <property type="term" value="F:pyrroline-5-carboxylate reductase activity"/>
    <property type="evidence" value="ECO:0007669"/>
    <property type="project" value="InterPro"/>
</dbReference>
<dbReference type="OrthoDB" id="9793586at2"/>
<organism evidence="5 6">
    <name type="scientific">Clostridium collagenovorans DSM 3089</name>
    <dbReference type="NCBI Taxonomy" id="1121306"/>
    <lineage>
        <taxon>Bacteria</taxon>
        <taxon>Bacillati</taxon>
        <taxon>Bacillota</taxon>
        <taxon>Clostridia</taxon>
        <taxon>Eubacteriales</taxon>
        <taxon>Clostridiaceae</taxon>
        <taxon>Clostridium</taxon>
    </lineage>
</organism>
<dbReference type="Pfam" id="PF03807">
    <property type="entry name" value="F420_oxidored"/>
    <property type="match status" value="1"/>
</dbReference>
<protein>
    <submittedName>
        <fullName evidence="5">Pyrroline-5-carboxylate reductase</fullName>
    </submittedName>
</protein>
<keyword evidence="2" id="KW-0521">NADP</keyword>
<evidence type="ECO:0000313" key="6">
    <source>
        <dbReference type="Proteomes" id="UP000184526"/>
    </source>
</evidence>
<dbReference type="InterPro" id="IPR036291">
    <property type="entry name" value="NAD(P)-bd_dom_sf"/>
</dbReference>
<dbReference type="STRING" id="1121306.SAMN02745196_00553"/>
<dbReference type="InterPro" id="IPR028939">
    <property type="entry name" value="P5C_Rdtase_cat_N"/>
</dbReference>
<feature type="binding site" evidence="2">
    <location>
        <position position="58"/>
    </location>
    <ligand>
        <name>NADPH</name>
        <dbReference type="ChEBI" id="CHEBI:57783"/>
    </ligand>
</feature>
<dbReference type="PANTHER" id="PTHR11645:SF53">
    <property type="entry name" value="PYRROLINE-5-CARBOXYLATE REDUCTASE 3"/>
    <property type="match status" value="1"/>
</dbReference>
<comment type="similarity">
    <text evidence="1">Belongs to the pyrroline-5-carboxylate reductase family.</text>
</comment>
<dbReference type="GO" id="GO:0055129">
    <property type="term" value="P:L-proline biosynthetic process"/>
    <property type="evidence" value="ECO:0007669"/>
    <property type="project" value="TreeGrafter"/>
</dbReference>
<feature type="binding site" evidence="2">
    <location>
        <begin position="8"/>
        <end position="13"/>
    </location>
    <ligand>
        <name>NADP(+)</name>
        <dbReference type="ChEBI" id="CHEBI:58349"/>
    </ligand>
</feature>
<keyword evidence="6" id="KW-1185">Reference proteome</keyword>
<name>A0A1M5TEV5_9CLOT</name>
<dbReference type="InterPro" id="IPR000304">
    <property type="entry name" value="Pyrroline-COOH_reductase"/>
</dbReference>
<dbReference type="SUPFAM" id="SSF48179">
    <property type="entry name" value="6-phosphogluconate dehydrogenase C-terminal domain-like"/>
    <property type="match status" value="1"/>
</dbReference>
<reference evidence="5 6" key="1">
    <citation type="submission" date="2016-11" db="EMBL/GenBank/DDBJ databases">
        <authorList>
            <person name="Jaros S."/>
            <person name="Januszkiewicz K."/>
            <person name="Wedrychowicz H."/>
        </authorList>
    </citation>
    <scope>NUCLEOTIDE SEQUENCE [LARGE SCALE GENOMIC DNA]</scope>
    <source>
        <strain evidence="5 6">DSM 3089</strain>
    </source>
</reference>
<evidence type="ECO:0000313" key="5">
    <source>
        <dbReference type="EMBL" id="SHH49287.1"/>
    </source>
</evidence>